<evidence type="ECO:0000313" key="1">
    <source>
        <dbReference type="EMBL" id="MER9287095.1"/>
    </source>
</evidence>
<dbReference type="EMBL" id="JAMYRI010000017">
    <property type="protein sequence ID" value="MER9287095.1"/>
    <property type="molecule type" value="Genomic_DNA"/>
</dbReference>
<dbReference type="Proteomes" id="UP001480082">
    <property type="component" value="Unassembled WGS sequence"/>
</dbReference>
<reference evidence="1 2" key="1">
    <citation type="journal article" date="2024" name="Proc. Natl. Acad. Sci. U.S.A.">
        <title>The evolutionary genomics of adaptation to stress in wild rhizobium bacteria.</title>
        <authorList>
            <person name="Kehlet-Delgado H."/>
            <person name="Montoya A.P."/>
            <person name="Jensen K.T."/>
            <person name="Wendlandt C.E."/>
            <person name="Dexheimer C."/>
            <person name="Roberts M."/>
            <person name="Torres Martinez L."/>
            <person name="Friesen M.L."/>
            <person name="Griffitts J.S."/>
            <person name="Porter S.S."/>
        </authorList>
    </citation>
    <scope>NUCLEOTIDE SEQUENCE [LARGE SCALE GENOMIC DNA]</scope>
    <source>
        <strain evidence="1 2">M0468</strain>
    </source>
</reference>
<name>A0ACC6T5C8_9HYPH</name>
<evidence type="ECO:0000313" key="2">
    <source>
        <dbReference type="Proteomes" id="UP001480082"/>
    </source>
</evidence>
<proteinExistence type="predicted"/>
<organism evidence="1 2">
    <name type="scientific">Mesorhizobium australicum</name>
    <dbReference type="NCBI Taxonomy" id="536018"/>
    <lineage>
        <taxon>Bacteria</taxon>
        <taxon>Pseudomonadati</taxon>
        <taxon>Pseudomonadota</taxon>
        <taxon>Alphaproteobacteria</taxon>
        <taxon>Hyphomicrobiales</taxon>
        <taxon>Phyllobacteriaceae</taxon>
        <taxon>Mesorhizobium</taxon>
    </lineage>
</organism>
<sequence>MPKFHDYTCRIGWTGNRGEGTRTYRGYDRTWDITTIGKPVIKCSNDPLLGGNPALPNPEDLLLASVSACHMLWYLHLGSDAGIVVHSYTDEPVGHGESEPNGAGRFVGITLRPRIEVESGIDLHKAEAIHHRIHEVCYIARSVNFPILVEADYRKL</sequence>
<protein>
    <submittedName>
        <fullName evidence="1">OsmC family protein</fullName>
    </submittedName>
</protein>
<comment type="caution">
    <text evidence="1">The sequence shown here is derived from an EMBL/GenBank/DDBJ whole genome shotgun (WGS) entry which is preliminary data.</text>
</comment>
<keyword evidence="2" id="KW-1185">Reference proteome</keyword>
<accession>A0ACC6T5C8</accession>
<gene>
    <name evidence="1" type="ORF">NKI81_24610</name>
</gene>